<sequence length="438" mass="46659">MPLTSTLPSCIRRRAVTSILGALLLLFPAATLVVPRGGNVVMFLLLACSLYVLVADAKTPVPTPSASVMPRHALTVFTIALCLPFAAVMLSELIHGHVAGNTLDSPSRFLIATVVMFALRRLSENLPAWVSFGLPMGAFAAAVMASYSLIEFATRAESTFLNPIHFGDIALLLGVLSALSINWLKRDHVLGVIFKLAGALAGGYASWASQSRGGWIALPAMVFLCVWIGGKALNRNARWAAIVVLCAAIVLPVSISQTVRTRMFTDISLDLSNMAKGQPDSSVGIRLELYKAALILIGQNPVTGLGAHGFHDAMAPMAEKGIITPTAAELGRGEVHNQILAYTADYGIGGLIAMLAVYFVPAWFFILCIRRGDKRARRTGLLGLLTAVAFFIFGLTVETFNLKVTTAFYATMLAAFAAIACPVRLESGESTASSPEHK</sequence>
<feature type="transmembrane region" description="Helical" evidence="5">
    <location>
        <begin position="41"/>
        <end position="61"/>
    </location>
</feature>
<dbReference type="AlphaFoldDB" id="A0AAW7MR48"/>
<evidence type="ECO:0000256" key="3">
    <source>
        <dbReference type="ARBA" id="ARBA00022989"/>
    </source>
</evidence>
<feature type="transmembrane region" description="Helical" evidence="5">
    <location>
        <begin position="129"/>
        <end position="150"/>
    </location>
</feature>
<evidence type="ECO:0000256" key="2">
    <source>
        <dbReference type="ARBA" id="ARBA00022692"/>
    </source>
</evidence>
<dbReference type="EMBL" id="QAID01000042">
    <property type="protein sequence ID" value="MDN4579319.1"/>
    <property type="molecule type" value="Genomic_DNA"/>
</dbReference>
<dbReference type="PANTHER" id="PTHR37422:SF23">
    <property type="entry name" value="TEICHURONIC ACID BIOSYNTHESIS PROTEIN TUAE"/>
    <property type="match status" value="1"/>
</dbReference>
<feature type="transmembrane region" description="Helical" evidence="5">
    <location>
        <begin position="188"/>
        <end position="207"/>
    </location>
</feature>
<feature type="transmembrane region" description="Helical" evidence="5">
    <location>
        <begin position="381"/>
        <end position="400"/>
    </location>
</feature>
<organism evidence="7 10">
    <name type="scientific">Pandoraea cepalis</name>
    <dbReference type="NCBI Taxonomy" id="2508294"/>
    <lineage>
        <taxon>Bacteria</taxon>
        <taxon>Pseudomonadati</taxon>
        <taxon>Pseudomonadota</taxon>
        <taxon>Betaproteobacteria</taxon>
        <taxon>Burkholderiales</taxon>
        <taxon>Burkholderiaceae</taxon>
        <taxon>Pandoraea</taxon>
    </lineage>
</organism>
<evidence type="ECO:0000256" key="5">
    <source>
        <dbReference type="SAM" id="Phobius"/>
    </source>
</evidence>
<evidence type="ECO:0000256" key="4">
    <source>
        <dbReference type="ARBA" id="ARBA00023136"/>
    </source>
</evidence>
<evidence type="ECO:0000256" key="1">
    <source>
        <dbReference type="ARBA" id="ARBA00004141"/>
    </source>
</evidence>
<comment type="subcellular location">
    <subcellularLocation>
        <location evidence="1">Membrane</location>
        <topology evidence="1">Multi-pass membrane protein</topology>
    </subcellularLocation>
</comment>
<dbReference type="GO" id="GO:0016020">
    <property type="term" value="C:membrane"/>
    <property type="evidence" value="ECO:0007669"/>
    <property type="project" value="UniProtKB-SubCell"/>
</dbReference>
<feature type="transmembrane region" description="Helical" evidence="5">
    <location>
        <begin position="346"/>
        <end position="369"/>
    </location>
</feature>
<protein>
    <submittedName>
        <fullName evidence="7">Ligase</fullName>
    </submittedName>
</protein>
<feature type="domain" description="O-antigen ligase-related" evidence="6">
    <location>
        <begin position="200"/>
        <end position="354"/>
    </location>
</feature>
<keyword evidence="3 5" id="KW-1133">Transmembrane helix</keyword>
<keyword evidence="9" id="KW-1185">Reference proteome</keyword>
<dbReference type="Proteomes" id="UP001172788">
    <property type="component" value="Unassembled WGS sequence"/>
</dbReference>
<dbReference type="InterPro" id="IPR051533">
    <property type="entry name" value="WaaL-like"/>
</dbReference>
<feature type="transmembrane region" description="Helical" evidence="5">
    <location>
        <begin position="73"/>
        <end position="94"/>
    </location>
</feature>
<feature type="transmembrane region" description="Helical" evidence="5">
    <location>
        <begin position="213"/>
        <end position="230"/>
    </location>
</feature>
<evidence type="ECO:0000313" key="10">
    <source>
        <dbReference type="Proteomes" id="UP001172791"/>
    </source>
</evidence>
<reference evidence="7" key="1">
    <citation type="submission" date="2018-04" db="EMBL/GenBank/DDBJ databases">
        <authorList>
            <person name="Jy Z."/>
        </authorList>
    </citation>
    <scope>NUCLEOTIDE SEQUENCE</scope>
    <source>
        <strain evidence="8">AS13</strain>
        <strain evidence="7">LA18</strain>
    </source>
</reference>
<dbReference type="GO" id="GO:0016874">
    <property type="term" value="F:ligase activity"/>
    <property type="evidence" value="ECO:0007669"/>
    <property type="project" value="UniProtKB-KW"/>
</dbReference>
<name>A0AAW7MR48_9BURK</name>
<evidence type="ECO:0000313" key="8">
    <source>
        <dbReference type="EMBL" id="MDN4579319.1"/>
    </source>
</evidence>
<dbReference type="InterPro" id="IPR007016">
    <property type="entry name" value="O-antigen_ligase-rel_domated"/>
</dbReference>
<dbReference type="Proteomes" id="UP001172791">
    <property type="component" value="Unassembled WGS sequence"/>
</dbReference>
<proteinExistence type="predicted"/>
<evidence type="ECO:0000313" key="9">
    <source>
        <dbReference type="Proteomes" id="UP001172788"/>
    </source>
</evidence>
<keyword evidence="7" id="KW-0436">Ligase</keyword>
<evidence type="ECO:0000313" key="7">
    <source>
        <dbReference type="EMBL" id="MDN4575249.1"/>
    </source>
</evidence>
<keyword evidence="4 5" id="KW-0472">Membrane</keyword>
<comment type="caution">
    <text evidence="7">The sequence shown here is derived from an EMBL/GenBank/DDBJ whole genome shotgun (WGS) entry which is preliminary data.</text>
</comment>
<accession>A0AAW7MR48</accession>
<dbReference type="EMBL" id="QAIC01000041">
    <property type="protein sequence ID" value="MDN4575249.1"/>
    <property type="molecule type" value="Genomic_DNA"/>
</dbReference>
<evidence type="ECO:0000259" key="6">
    <source>
        <dbReference type="Pfam" id="PF04932"/>
    </source>
</evidence>
<dbReference type="PANTHER" id="PTHR37422">
    <property type="entry name" value="TEICHURONIC ACID BIOSYNTHESIS PROTEIN TUAE"/>
    <property type="match status" value="1"/>
</dbReference>
<keyword evidence="2 5" id="KW-0812">Transmembrane</keyword>
<dbReference type="Pfam" id="PF04932">
    <property type="entry name" value="Wzy_C"/>
    <property type="match status" value="1"/>
</dbReference>
<feature type="transmembrane region" description="Helical" evidence="5">
    <location>
        <begin position="237"/>
        <end position="255"/>
    </location>
</feature>
<gene>
    <name evidence="7" type="ORF">DBA34_18570</name>
    <name evidence="8" type="ORF">DBB29_14480</name>
</gene>
<feature type="transmembrane region" description="Helical" evidence="5">
    <location>
        <begin position="162"/>
        <end position="181"/>
    </location>
</feature>